<accession>A0A923TAX7</accession>
<dbReference type="EMBL" id="JACSIT010000153">
    <property type="protein sequence ID" value="MBC6996658.1"/>
    <property type="molecule type" value="Genomic_DNA"/>
</dbReference>
<evidence type="ECO:0000313" key="3">
    <source>
        <dbReference type="Proteomes" id="UP000650081"/>
    </source>
</evidence>
<dbReference type="Proteomes" id="UP000650081">
    <property type="component" value="Unassembled WGS sequence"/>
</dbReference>
<dbReference type="InterPro" id="IPR007048">
    <property type="entry name" value="IraD/Gp25-like"/>
</dbReference>
<feature type="domain" description="IraD/Gp25-like" evidence="1">
    <location>
        <begin position="31"/>
        <end position="121"/>
    </location>
</feature>
<organism evidence="2 3">
    <name type="scientific">Neolewinella lacunae</name>
    <dbReference type="NCBI Taxonomy" id="1517758"/>
    <lineage>
        <taxon>Bacteria</taxon>
        <taxon>Pseudomonadati</taxon>
        <taxon>Bacteroidota</taxon>
        <taxon>Saprospiria</taxon>
        <taxon>Saprospirales</taxon>
        <taxon>Lewinellaceae</taxon>
        <taxon>Neolewinella</taxon>
    </lineage>
</organism>
<dbReference type="RefSeq" id="WP_187468661.1">
    <property type="nucleotide sequence ID" value="NZ_JACSIT010000153.1"/>
</dbReference>
<gene>
    <name evidence="2" type="ORF">H9S92_20975</name>
</gene>
<dbReference type="Gene3D" id="3.10.450.40">
    <property type="match status" value="1"/>
</dbReference>
<dbReference type="AlphaFoldDB" id="A0A923TAX7"/>
<reference evidence="2" key="1">
    <citation type="submission" date="2020-08" db="EMBL/GenBank/DDBJ databases">
        <title>Lewinella bacteria from marine environments.</title>
        <authorList>
            <person name="Zhong Y."/>
        </authorList>
    </citation>
    <scope>NUCLEOTIDE SEQUENCE</scope>
    <source>
        <strain evidence="2">KCTC 42187</strain>
    </source>
</reference>
<name>A0A923TAX7_9BACT</name>
<sequence length="141" mass="16104">MDSTTLKSFLGTGWSFPPAFQLTTGAVQMVSEEDDIRQSLFLLFSTTPGERLMRPGYGCDLQMLVFERLNASTESQIADLIRMSILHYEPRITVEEVHVTLSDALQGRIDIAVFYTIRLTNSRDNIVYPFYFREGTNVHNM</sequence>
<dbReference type="Pfam" id="PF04965">
    <property type="entry name" value="GPW_gp25"/>
    <property type="match status" value="1"/>
</dbReference>
<protein>
    <submittedName>
        <fullName evidence="2">GPW/gp25 family protein</fullName>
    </submittedName>
</protein>
<evidence type="ECO:0000259" key="1">
    <source>
        <dbReference type="Pfam" id="PF04965"/>
    </source>
</evidence>
<comment type="caution">
    <text evidence="2">The sequence shown here is derived from an EMBL/GenBank/DDBJ whole genome shotgun (WGS) entry which is preliminary data.</text>
</comment>
<evidence type="ECO:0000313" key="2">
    <source>
        <dbReference type="EMBL" id="MBC6996658.1"/>
    </source>
</evidence>
<proteinExistence type="predicted"/>
<dbReference type="SUPFAM" id="SSF160719">
    <property type="entry name" value="gpW/gp25-like"/>
    <property type="match status" value="1"/>
</dbReference>
<keyword evidence="3" id="KW-1185">Reference proteome</keyword>